<dbReference type="AlphaFoldDB" id="A0ABD3G931"/>
<sequence>MLKLSLMYSRIVPSQTGRSPKDKRVDPLEMISGGEGSPKSLDKVFVNDQFLNWDPENRFKVRIISARAYPSLFMYCNMCIRPTPEELKDFGTPDFTMYNAGRFPCNRYTHYMTSSTSINVNLQPKEMVILGTRYAGEMKKGLFSLMHYLMPKRGILSLHSGCNMGKERYIALFFGLSGTGKTILSTDQNRYLTGDDEHRFVLWLIGNRQDHPFHRPE</sequence>
<dbReference type="GO" id="GO:0006094">
    <property type="term" value="P:gluconeogenesis"/>
    <property type="evidence" value="ECO:0007669"/>
    <property type="project" value="UniProtKB-KW"/>
</dbReference>
<evidence type="ECO:0000256" key="9">
    <source>
        <dbReference type="ARBA" id="ARBA00023239"/>
    </source>
</evidence>
<accession>A0ABD3G931</accession>
<dbReference type="SUPFAM" id="SSF53795">
    <property type="entry name" value="PEP carboxykinase-like"/>
    <property type="match status" value="1"/>
</dbReference>
<comment type="pathway">
    <text evidence="1">Carbohydrate biosynthesis; gluconeogenesis.</text>
</comment>
<dbReference type="EMBL" id="JBJQOH010000008">
    <property type="protein sequence ID" value="KAL3675648.1"/>
    <property type="molecule type" value="Genomic_DNA"/>
</dbReference>
<evidence type="ECO:0000256" key="6">
    <source>
        <dbReference type="ARBA" id="ARBA00022741"/>
    </source>
</evidence>
<dbReference type="GO" id="GO:0004612">
    <property type="term" value="F:phosphoenolpyruvate carboxykinase (ATP) activity"/>
    <property type="evidence" value="ECO:0007669"/>
    <property type="project" value="UniProtKB-EC"/>
</dbReference>
<name>A0ABD3G931_9MARC</name>
<organism evidence="11 12">
    <name type="scientific">Riccia sorocarpa</name>
    <dbReference type="NCBI Taxonomy" id="122646"/>
    <lineage>
        <taxon>Eukaryota</taxon>
        <taxon>Viridiplantae</taxon>
        <taxon>Streptophyta</taxon>
        <taxon>Embryophyta</taxon>
        <taxon>Marchantiophyta</taxon>
        <taxon>Marchantiopsida</taxon>
        <taxon>Marchantiidae</taxon>
        <taxon>Marchantiales</taxon>
        <taxon>Ricciaceae</taxon>
        <taxon>Riccia</taxon>
    </lineage>
</organism>
<dbReference type="Pfam" id="PF01293">
    <property type="entry name" value="PEPCK_ATP"/>
    <property type="match status" value="1"/>
</dbReference>
<evidence type="ECO:0000256" key="1">
    <source>
        <dbReference type="ARBA" id="ARBA00004742"/>
    </source>
</evidence>
<proteinExistence type="inferred from homology"/>
<evidence type="ECO:0000256" key="8">
    <source>
        <dbReference type="ARBA" id="ARBA00022840"/>
    </source>
</evidence>
<evidence type="ECO:0000256" key="4">
    <source>
        <dbReference type="ARBA" id="ARBA00022432"/>
    </source>
</evidence>
<keyword evidence="9" id="KW-0456">Lyase</keyword>
<dbReference type="InterPro" id="IPR013035">
    <property type="entry name" value="PEP_carboxykinase_C"/>
</dbReference>
<dbReference type="SUPFAM" id="SSF68923">
    <property type="entry name" value="PEP carboxykinase N-terminal domain"/>
    <property type="match status" value="1"/>
</dbReference>
<keyword evidence="5" id="KW-0963">Cytoplasm</keyword>
<evidence type="ECO:0000313" key="11">
    <source>
        <dbReference type="EMBL" id="KAL3675648.1"/>
    </source>
</evidence>
<protein>
    <recommendedName>
        <fullName evidence="3">phosphoenolpyruvate carboxykinase (ATP)</fullName>
        <ecNumber evidence="3">4.1.1.49</ecNumber>
    </recommendedName>
</protein>
<keyword evidence="4" id="KW-0312">Gluconeogenesis</keyword>
<keyword evidence="12" id="KW-1185">Reference proteome</keyword>
<keyword evidence="8" id="KW-0067">ATP-binding</keyword>
<dbReference type="FunFam" id="3.40.449.10:FF:000009">
    <property type="entry name" value="Uncharacterized protein"/>
    <property type="match status" value="1"/>
</dbReference>
<dbReference type="Proteomes" id="UP001633002">
    <property type="component" value="Unassembled WGS sequence"/>
</dbReference>
<reference evidence="11 12" key="1">
    <citation type="submission" date="2024-09" db="EMBL/GenBank/DDBJ databases">
        <title>Chromosome-scale assembly of Riccia sorocarpa.</title>
        <authorList>
            <person name="Paukszto L."/>
        </authorList>
    </citation>
    <scope>NUCLEOTIDE SEQUENCE [LARGE SCALE GENOMIC DNA]</scope>
    <source>
        <strain evidence="11">LP-2024</strain>
        <tissue evidence="11">Aerial parts of the thallus</tissue>
    </source>
</reference>
<dbReference type="InterPro" id="IPR008210">
    <property type="entry name" value="PEP_carboxykinase_N"/>
</dbReference>
<evidence type="ECO:0000313" key="12">
    <source>
        <dbReference type="Proteomes" id="UP001633002"/>
    </source>
</evidence>
<dbReference type="Gene3D" id="3.40.449.10">
    <property type="entry name" value="Phosphoenolpyruvate Carboxykinase, domain 1"/>
    <property type="match status" value="1"/>
</dbReference>
<dbReference type="PANTHER" id="PTHR30031:SF0">
    <property type="entry name" value="PHOSPHOENOLPYRUVATE CARBOXYKINASE (ATP)"/>
    <property type="match status" value="1"/>
</dbReference>
<evidence type="ECO:0000256" key="2">
    <source>
        <dbReference type="ARBA" id="ARBA00006052"/>
    </source>
</evidence>
<dbReference type="PANTHER" id="PTHR30031">
    <property type="entry name" value="PHOSPHOENOLPYRUVATE CARBOXYKINASE ATP"/>
    <property type="match status" value="1"/>
</dbReference>
<comment type="catalytic activity">
    <reaction evidence="10">
        <text>oxaloacetate + ATP = phosphoenolpyruvate + ADP + CO2</text>
        <dbReference type="Rhea" id="RHEA:18617"/>
        <dbReference type="ChEBI" id="CHEBI:16452"/>
        <dbReference type="ChEBI" id="CHEBI:16526"/>
        <dbReference type="ChEBI" id="CHEBI:30616"/>
        <dbReference type="ChEBI" id="CHEBI:58702"/>
        <dbReference type="ChEBI" id="CHEBI:456216"/>
        <dbReference type="EC" id="4.1.1.49"/>
    </reaction>
</comment>
<dbReference type="GO" id="GO:0005524">
    <property type="term" value="F:ATP binding"/>
    <property type="evidence" value="ECO:0007669"/>
    <property type="project" value="UniProtKB-KW"/>
</dbReference>
<gene>
    <name evidence="11" type="ORF">R1sor_025596</name>
</gene>
<evidence type="ECO:0000256" key="3">
    <source>
        <dbReference type="ARBA" id="ARBA00012363"/>
    </source>
</evidence>
<dbReference type="Gene3D" id="3.90.228.20">
    <property type="match status" value="1"/>
</dbReference>
<evidence type="ECO:0000256" key="5">
    <source>
        <dbReference type="ARBA" id="ARBA00022490"/>
    </source>
</evidence>
<comment type="similarity">
    <text evidence="2">Belongs to the phosphoenolpyruvate carboxykinase (ATP) family.</text>
</comment>
<dbReference type="EC" id="4.1.1.49" evidence="3"/>
<evidence type="ECO:0000256" key="7">
    <source>
        <dbReference type="ARBA" id="ARBA00022793"/>
    </source>
</evidence>
<evidence type="ECO:0000256" key="10">
    <source>
        <dbReference type="ARBA" id="ARBA00047371"/>
    </source>
</evidence>
<comment type="caution">
    <text evidence="11">The sequence shown here is derived from an EMBL/GenBank/DDBJ whole genome shotgun (WGS) entry which is preliminary data.</text>
</comment>
<dbReference type="InterPro" id="IPR001272">
    <property type="entry name" value="PEP_carboxykinase_ATP"/>
</dbReference>
<keyword evidence="7" id="KW-0210">Decarboxylase</keyword>
<keyword evidence="6" id="KW-0547">Nucleotide-binding</keyword>